<dbReference type="AlphaFoldDB" id="A0ABD3A7R8"/>
<keyword evidence="2" id="KW-1185">Reference proteome</keyword>
<name>A0ABD3A7R8_9GENT</name>
<dbReference type="EMBL" id="JBJUIK010000005">
    <property type="protein sequence ID" value="KAL3526585.1"/>
    <property type="molecule type" value="Genomic_DNA"/>
</dbReference>
<sequence>MPDKPFLPKYKKEPKVLLHKISDIQILGKTSILSLTNLGNPEVFLSFHPQILAQEKQKLNKVKVLETKKRRKKKELHIWTIIKLKKTLILIMQLASSLL</sequence>
<accession>A0ABD3A7R8</accession>
<dbReference type="Proteomes" id="UP001630127">
    <property type="component" value="Unassembled WGS sequence"/>
</dbReference>
<reference evidence="1 2" key="1">
    <citation type="submission" date="2024-11" db="EMBL/GenBank/DDBJ databases">
        <title>A near-complete genome assembly of Cinchona calisaya.</title>
        <authorList>
            <person name="Lian D.C."/>
            <person name="Zhao X.W."/>
            <person name="Wei L."/>
        </authorList>
    </citation>
    <scope>NUCLEOTIDE SEQUENCE [LARGE SCALE GENOMIC DNA]</scope>
    <source>
        <tissue evidence="1">Nenye</tissue>
    </source>
</reference>
<organism evidence="1 2">
    <name type="scientific">Cinchona calisaya</name>
    <dbReference type="NCBI Taxonomy" id="153742"/>
    <lineage>
        <taxon>Eukaryota</taxon>
        <taxon>Viridiplantae</taxon>
        <taxon>Streptophyta</taxon>
        <taxon>Embryophyta</taxon>
        <taxon>Tracheophyta</taxon>
        <taxon>Spermatophyta</taxon>
        <taxon>Magnoliopsida</taxon>
        <taxon>eudicotyledons</taxon>
        <taxon>Gunneridae</taxon>
        <taxon>Pentapetalae</taxon>
        <taxon>asterids</taxon>
        <taxon>lamiids</taxon>
        <taxon>Gentianales</taxon>
        <taxon>Rubiaceae</taxon>
        <taxon>Cinchonoideae</taxon>
        <taxon>Cinchoneae</taxon>
        <taxon>Cinchona</taxon>
    </lineage>
</organism>
<gene>
    <name evidence="1" type="ORF">ACH5RR_011241</name>
</gene>
<proteinExistence type="predicted"/>
<evidence type="ECO:0000313" key="2">
    <source>
        <dbReference type="Proteomes" id="UP001630127"/>
    </source>
</evidence>
<evidence type="ECO:0000313" key="1">
    <source>
        <dbReference type="EMBL" id="KAL3526585.1"/>
    </source>
</evidence>
<protein>
    <submittedName>
        <fullName evidence="1">Uncharacterized protein</fullName>
    </submittedName>
</protein>
<comment type="caution">
    <text evidence="1">The sequence shown here is derived from an EMBL/GenBank/DDBJ whole genome shotgun (WGS) entry which is preliminary data.</text>
</comment>